<feature type="domain" description="HTH tetR-type" evidence="3">
    <location>
        <begin position="6"/>
        <end position="66"/>
    </location>
</feature>
<dbReference type="Pfam" id="PF17926">
    <property type="entry name" value="TetR_C_21"/>
    <property type="match status" value="1"/>
</dbReference>
<accession>A0A0S2M0A6</accession>
<dbReference type="GO" id="GO:0006355">
    <property type="term" value="P:regulation of DNA-templated transcription"/>
    <property type="evidence" value="ECO:0007669"/>
    <property type="project" value="UniProtKB-ARBA"/>
</dbReference>
<dbReference type="SUPFAM" id="SSF48498">
    <property type="entry name" value="Tetracyclin repressor-like, C-terminal domain"/>
    <property type="match status" value="1"/>
</dbReference>
<proteinExistence type="predicted"/>
<dbReference type="InterPro" id="IPR050109">
    <property type="entry name" value="HTH-type_TetR-like_transc_reg"/>
</dbReference>
<dbReference type="Gene3D" id="1.10.357.10">
    <property type="entry name" value="Tetracycline Repressor, domain 2"/>
    <property type="match status" value="1"/>
</dbReference>
<dbReference type="AlphaFoldDB" id="A0A0S2M0A6"/>
<reference evidence="4 5" key="2">
    <citation type="journal article" date="2016" name="J. Biotechnol.">
        <title>Complete genome sequence of Arthrobacter alpinus ERGS4:06, a yellow pigmented bacterium tolerant to cold and radiations isolated from Sikkim Himalaya.</title>
        <authorList>
            <person name="Kumar R."/>
            <person name="Singh D."/>
            <person name="Swarnkar M.K."/>
            <person name="Singh A.K."/>
            <person name="Kumar S."/>
        </authorList>
    </citation>
    <scope>NUCLEOTIDE SEQUENCE [LARGE SCALE GENOMIC DNA]</scope>
    <source>
        <strain evidence="4 5">ERGS4:06</strain>
    </source>
</reference>
<dbReference type="GO" id="GO:0003677">
    <property type="term" value="F:DNA binding"/>
    <property type="evidence" value="ECO:0007669"/>
    <property type="project" value="UniProtKB-UniRule"/>
</dbReference>
<evidence type="ECO:0000256" key="2">
    <source>
        <dbReference type="PROSITE-ProRule" id="PRU00335"/>
    </source>
</evidence>
<reference evidence="5" key="1">
    <citation type="submission" date="2015-11" db="EMBL/GenBank/DDBJ databases">
        <authorList>
            <person name="Kumar R."/>
            <person name="Singh D."/>
            <person name="Swarnkar M.K."/>
            <person name="Singh A.K."/>
            <person name="Kumar S."/>
        </authorList>
    </citation>
    <scope>NUCLEOTIDE SEQUENCE [LARGE SCALE GENOMIC DNA]</scope>
    <source>
        <strain evidence="5">ERGS4:06</strain>
    </source>
</reference>
<dbReference type="InterPro" id="IPR009057">
    <property type="entry name" value="Homeodomain-like_sf"/>
</dbReference>
<protein>
    <recommendedName>
        <fullName evidence="3">HTH tetR-type domain-containing protein</fullName>
    </recommendedName>
</protein>
<dbReference type="InterPro" id="IPR036271">
    <property type="entry name" value="Tet_transcr_reg_TetR-rel_C_sf"/>
</dbReference>
<dbReference type="Pfam" id="PF00440">
    <property type="entry name" value="TetR_N"/>
    <property type="match status" value="1"/>
</dbReference>
<dbReference type="InterPro" id="IPR041467">
    <property type="entry name" value="Sco4008_C"/>
</dbReference>
<dbReference type="Proteomes" id="UP000059574">
    <property type="component" value="Chromosome"/>
</dbReference>
<feature type="DNA-binding region" description="H-T-H motif" evidence="2">
    <location>
        <begin position="29"/>
        <end position="48"/>
    </location>
</feature>
<dbReference type="RefSeq" id="WP_062289709.1">
    <property type="nucleotide sequence ID" value="NZ_CP013200.1"/>
</dbReference>
<evidence type="ECO:0000256" key="1">
    <source>
        <dbReference type="ARBA" id="ARBA00023125"/>
    </source>
</evidence>
<dbReference type="PRINTS" id="PR00455">
    <property type="entry name" value="HTHTETR"/>
</dbReference>
<evidence type="ECO:0000259" key="3">
    <source>
        <dbReference type="PROSITE" id="PS50977"/>
    </source>
</evidence>
<dbReference type="PANTHER" id="PTHR30328:SF54">
    <property type="entry name" value="HTH-TYPE TRANSCRIPTIONAL REPRESSOR SCO4008"/>
    <property type="match status" value="1"/>
</dbReference>
<keyword evidence="1 2" id="KW-0238">DNA-binding</keyword>
<dbReference type="EMBL" id="CP013200">
    <property type="protein sequence ID" value="ALO67257.1"/>
    <property type="molecule type" value="Genomic_DNA"/>
</dbReference>
<dbReference type="InterPro" id="IPR001647">
    <property type="entry name" value="HTH_TetR"/>
</dbReference>
<organism evidence="4 5">
    <name type="scientific">Arthrobacter alpinus</name>
    <dbReference type="NCBI Taxonomy" id="656366"/>
    <lineage>
        <taxon>Bacteria</taxon>
        <taxon>Bacillati</taxon>
        <taxon>Actinomycetota</taxon>
        <taxon>Actinomycetes</taxon>
        <taxon>Micrococcales</taxon>
        <taxon>Micrococcaceae</taxon>
        <taxon>Arthrobacter</taxon>
    </lineage>
</organism>
<dbReference type="PANTHER" id="PTHR30328">
    <property type="entry name" value="TRANSCRIPTIONAL REPRESSOR"/>
    <property type="match status" value="1"/>
</dbReference>
<dbReference type="PROSITE" id="PS50977">
    <property type="entry name" value="HTH_TETR_2"/>
    <property type="match status" value="1"/>
</dbReference>
<sequence>MAWDTEATKAKLLDAAITEFSERGFSGARIQQISKNSGCNRERIYFYFVNKAQLFESALTRQLSTALDDLPVIGTGPEAIGDFAGRYFDFSTSHPGLSRLTFWEGLEWGYPIGAEERTLRASEKVAEIQLALPTMSRCEAEELLLTIVTLCHAWVSTPNVQLVVAGAPDDARRRASIVRTSELLAQCAVADV</sequence>
<dbReference type="OrthoDB" id="4726108at2"/>
<name>A0A0S2M0A6_9MICC</name>
<evidence type="ECO:0000313" key="5">
    <source>
        <dbReference type="Proteomes" id="UP000059574"/>
    </source>
</evidence>
<evidence type="ECO:0000313" key="4">
    <source>
        <dbReference type="EMBL" id="ALO67257.1"/>
    </source>
</evidence>
<dbReference type="SUPFAM" id="SSF46689">
    <property type="entry name" value="Homeodomain-like"/>
    <property type="match status" value="1"/>
</dbReference>
<gene>
    <name evidence="4" type="ORF">AS189_13045</name>
</gene>